<gene>
    <name evidence="2" type="ORF">DFH07DRAFT_728729</name>
</gene>
<dbReference type="InterPro" id="IPR000210">
    <property type="entry name" value="BTB/POZ_dom"/>
</dbReference>
<evidence type="ECO:0000313" key="3">
    <source>
        <dbReference type="Proteomes" id="UP001215280"/>
    </source>
</evidence>
<dbReference type="Gene3D" id="3.30.710.10">
    <property type="entry name" value="Potassium Channel Kv1.1, Chain A"/>
    <property type="match status" value="1"/>
</dbReference>
<comment type="caution">
    <text evidence="2">The sequence shown here is derived from an EMBL/GenBank/DDBJ whole genome shotgun (WGS) entry which is preliminary data.</text>
</comment>
<dbReference type="Proteomes" id="UP001215280">
    <property type="component" value="Unassembled WGS sequence"/>
</dbReference>
<dbReference type="InterPro" id="IPR011333">
    <property type="entry name" value="SKP1/BTB/POZ_sf"/>
</dbReference>
<dbReference type="Pfam" id="PF00651">
    <property type="entry name" value="BTB"/>
    <property type="match status" value="1"/>
</dbReference>
<evidence type="ECO:0000313" key="2">
    <source>
        <dbReference type="EMBL" id="KAJ7781936.1"/>
    </source>
</evidence>
<evidence type="ECO:0000259" key="1">
    <source>
        <dbReference type="PROSITE" id="PS50097"/>
    </source>
</evidence>
<dbReference type="AlphaFoldDB" id="A0AAD7KCT3"/>
<accession>A0AAD7KCT3</accession>
<dbReference type="PROSITE" id="PS50097">
    <property type="entry name" value="BTB"/>
    <property type="match status" value="1"/>
</dbReference>
<keyword evidence="3" id="KW-1185">Reference proteome</keyword>
<feature type="domain" description="BTB" evidence="1">
    <location>
        <begin position="26"/>
        <end position="57"/>
    </location>
</feature>
<organism evidence="2 3">
    <name type="scientific">Mycena maculata</name>
    <dbReference type="NCBI Taxonomy" id="230809"/>
    <lineage>
        <taxon>Eukaryota</taxon>
        <taxon>Fungi</taxon>
        <taxon>Dikarya</taxon>
        <taxon>Basidiomycota</taxon>
        <taxon>Agaricomycotina</taxon>
        <taxon>Agaricomycetes</taxon>
        <taxon>Agaricomycetidae</taxon>
        <taxon>Agaricales</taxon>
        <taxon>Marasmiineae</taxon>
        <taxon>Mycenaceae</taxon>
        <taxon>Mycena</taxon>
    </lineage>
</organism>
<protein>
    <recommendedName>
        <fullName evidence="1">BTB domain-containing protein</fullName>
    </recommendedName>
</protein>
<proteinExistence type="predicted"/>
<dbReference type="EMBL" id="JARJLG010000004">
    <property type="protein sequence ID" value="KAJ7781936.1"/>
    <property type="molecule type" value="Genomic_DNA"/>
</dbReference>
<reference evidence="2" key="1">
    <citation type="submission" date="2023-03" db="EMBL/GenBank/DDBJ databases">
        <title>Massive genome expansion in bonnet fungi (Mycena s.s.) driven by repeated elements and novel gene families across ecological guilds.</title>
        <authorList>
            <consortium name="Lawrence Berkeley National Laboratory"/>
            <person name="Harder C.B."/>
            <person name="Miyauchi S."/>
            <person name="Viragh M."/>
            <person name="Kuo A."/>
            <person name="Thoen E."/>
            <person name="Andreopoulos B."/>
            <person name="Lu D."/>
            <person name="Skrede I."/>
            <person name="Drula E."/>
            <person name="Henrissat B."/>
            <person name="Morin E."/>
            <person name="Kohler A."/>
            <person name="Barry K."/>
            <person name="LaButti K."/>
            <person name="Morin E."/>
            <person name="Salamov A."/>
            <person name="Lipzen A."/>
            <person name="Mereny Z."/>
            <person name="Hegedus B."/>
            <person name="Baldrian P."/>
            <person name="Stursova M."/>
            <person name="Weitz H."/>
            <person name="Taylor A."/>
            <person name="Grigoriev I.V."/>
            <person name="Nagy L.G."/>
            <person name="Martin F."/>
            <person name="Kauserud H."/>
        </authorList>
    </citation>
    <scope>NUCLEOTIDE SEQUENCE</scope>
    <source>
        <strain evidence="2">CBHHK188m</strain>
    </source>
</reference>
<name>A0AAD7KCT3_9AGAR</name>
<sequence length="236" mass="26370">MLDSTTAQSAAVPSKVANSPFDDRSADLILQSFDNVDFYVHKLLLSLISSFFKDVFSLRQNPNMSGEDVKEGDKEFPVIRTTESGAILGGLLLLIMCSRLQSPHPSLSSDMFGAVIDVAARYDMDWVAKMALRDPHLLKTNPLLLFAHACQKGWAAEVTLAAQGTLRSPIAHFPHDPALKKISGFRYHSLLKFHKRYVSKYRDTVKSKLLQEEAGPKAESWIQEEVMTFVNAESER</sequence>